<sequence length="122" mass="12186">MTAPRLLALAGLALLGLLTGAAGVLVQAAWFPWGLLLSVLGIGGLCFGGVLAVRTRGGGFAPAAGWLVAVLLLMTTRPEGDYLVGAAGSSYLFLLGGIAAAVICTTAPPVETPSLKAGRLVR</sequence>
<keyword evidence="1" id="KW-1133">Transmembrane helix</keyword>
<dbReference type="EMBL" id="JBHSZO010000027">
    <property type="protein sequence ID" value="MFC7220001.1"/>
    <property type="molecule type" value="Genomic_DNA"/>
</dbReference>
<dbReference type="InterPro" id="IPR046095">
    <property type="entry name" value="DUF6113"/>
</dbReference>
<evidence type="ECO:0000313" key="3">
    <source>
        <dbReference type="Proteomes" id="UP001596413"/>
    </source>
</evidence>
<accession>A0ABW2GJ62</accession>
<organism evidence="2 3">
    <name type="scientific">Streptomyces polyrhachis</name>
    <dbReference type="NCBI Taxonomy" id="1282885"/>
    <lineage>
        <taxon>Bacteria</taxon>
        <taxon>Bacillati</taxon>
        <taxon>Actinomycetota</taxon>
        <taxon>Actinomycetes</taxon>
        <taxon>Kitasatosporales</taxon>
        <taxon>Streptomycetaceae</taxon>
        <taxon>Streptomyces</taxon>
    </lineage>
</organism>
<feature type="transmembrane region" description="Helical" evidence="1">
    <location>
        <begin position="60"/>
        <end position="76"/>
    </location>
</feature>
<name>A0ABW2GJ62_9ACTN</name>
<gene>
    <name evidence="2" type="ORF">ACFQLX_17790</name>
</gene>
<protein>
    <submittedName>
        <fullName evidence="2">DUF6113 family protein</fullName>
    </submittedName>
</protein>
<feature type="transmembrane region" description="Helical" evidence="1">
    <location>
        <begin position="82"/>
        <end position="104"/>
    </location>
</feature>
<keyword evidence="3" id="KW-1185">Reference proteome</keyword>
<dbReference type="RefSeq" id="WP_386416332.1">
    <property type="nucleotide sequence ID" value="NZ_JBHSZO010000027.1"/>
</dbReference>
<feature type="transmembrane region" description="Helical" evidence="1">
    <location>
        <begin position="33"/>
        <end position="53"/>
    </location>
</feature>
<proteinExistence type="predicted"/>
<evidence type="ECO:0000256" key="1">
    <source>
        <dbReference type="SAM" id="Phobius"/>
    </source>
</evidence>
<reference evidence="3" key="1">
    <citation type="journal article" date="2019" name="Int. J. Syst. Evol. Microbiol.">
        <title>The Global Catalogue of Microorganisms (GCM) 10K type strain sequencing project: providing services to taxonomists for standard genome sequencing and annotation.</title>
        <authorList>
            <consortium name="The Broad Institute Genomics Platform"/>
            <consortium name="The Broad Institute Genome Sequencing Center for Infectious Disease"/>
            <person name="Wu L."/>
            <person name="Ma J."/>
        </authorList>
    </citation>
    <scope>NUCLEOTIDE SEQUENCE [LARGE SCALE GENOMIC DNA]</scope>
    <source>
        <strain evidence="3">CGMCC 1.13681</strain>
    </source>
</reference>
<keyword evidence="1" id="KW-0812">Transmembrane</keyword>
<dbReference type="Proteomes" id="UP001596413">
    <property type="component" value="Unassembled WGS sequence"/>
</dbReference>
<keyword evidence="1" id="KW-0472">Membrane</keyword>
<dbReference type="Pfam" id="PF19608">
    <property type="entry name" value="DUF6113"/>
    <property type="match status" value="1"/>
</dbReference>
<comment type="caution">
    <text evidence="2">The sequence shown here is derived from an EMBL/GenBank/DDBJ whole genome shotgun (WGS) entry which is preliminary data.</text>
</comment>
<evidence type="ECO:0000313" key="2">
    <source>
        <dbReference type="EMBL" id="MFC7220001.1"/>
    </source>
</evidence>